<sequence length="143" mass="16080">MQKNGSFLHDRSLWIYYALFFSGSLVLVYQAIPITLVGDSVNFLCLLFLLNGLHVHRFVNIIENSVLVTMGYILPLLIRNSLKLTYAEAPSIYDFAKLALVSSLTTMALGALFTTLGFIIKHFFKKALRASRSRITTSNITED</sequence>
<keyword evidence="1" id="KW-1133">Transmembrane helix</keyword>
<keyword evidence="1" id="KW-0812">Transmembrane</keyword>
<dbReference type="EMBL" id="JANRMI010000002">
    <property type="protein sequence ID" value="MDG0815863.1"/>
    <property type="molecule type" value="Genomic_DNA"/>
</dbReference>
<evidence type="ECO:0000313" key="2">
    <source>
        <dbReference type="EMBL" id="MDG0815863.1"/>
    </source>
</evidence>
<organism evidence="2 3">
    <name type="scientific">Bdellovibrio svalbardensis</name>
    <dbReference type="NCBI Taxonomy" id="2972972"/>
    <lineage>
        <taxon>Bacteria</taxon>
        <taxon>Pseudomonadati</taxon>
        <taxon>Bdellovibrionota</taxon>
        <taxon>Bdellovibrionia</taxon>
        <taxon>Bdellovibrionales</taxon>
        <taxon>Pseudobdellovibrionaceae</taxon>
        <taxon>Bdellovibrio</taxon>
    </lineage>
</organism>
<proteinExistence type="predicted"/>
<gene>
    <name evidence="2" type="ORF">NWE73_05790</name>
</gene>
<evidence type="ECO:0000256" key="1">
    <source>
        <dbReference type="SAM" id="Phobius"/>
    </source>
</evidence>
<comment type="caution">
    <text evidence="2">The sequence shown here is derived from an EMBL/GenBank/DDBJ whole genome shotgun (WGS) entry which is preliminary data.</text>
</comment>
<protein>
    <recommendedName>
        <fullName evidence="4">CidA/LrgA family protein</fullName>
    </recommendedName>
</protein>
<evidence type="ECO:0008006" key="4">
    <source>
        <dbReference type="Google" id="ProtNLM"/>
    </source>
</evidence>
<feature type="transmembrane region" description="Helical" evidence="1">
    <location>
        <begin position="98"/>
        <end position="124"/>
    </location>
</feature>
<feature type="transmembrane region" description="Helical" evidence="1">
    <location>
        <begin position="58"/>
        <end position="78"/>
    </location>
</feature>
<reference evidence="2" key="1">
    <citation type="submission" date="2022-08" db="EMBL/GenBank/DDBJ databases">
        <title>Novel Bdellovibrio Species Isolated from Svalbard: Designation Bdellovibrio svalbardensis.</title>
        <authorList>
            <person name="Mitchell R.J."/>
            <person name="Choi S.Y."/>
        </authorList>
    </citation>
    <scope>NUCLEOTIDE SEQUENCE</scope>
    <source>
        <strain evidence="2">PAP01</strain>
    </source>
</reference>
<accession>A0ABT6DGC8</accession>
<keyword evidence="1" id="KW-0472">Membrane</keyword>
<name>A0ABT6DGC8_9BACT</name>
<feature type="transmembrane region" description="Helical" evidence="1">
    <location>
        <begin position="14"/>
        <end position="37"/>
    </location>
</feature>
<keyword evidence="3" id="KW-1185">Reference proteome</keyword>
<dbReference type="RefSeq" id="WP_277577342.1">
    <property type="nucleotide sequence ID" value="NZ_JANRMI010000002.1"/>
</dbReference>
<evidence type="ECO:0000313" key="3">
    <source>
        <dbReference type="Proteomes" id="UP001152321"/>
    </source>
</evidence>
<dbReference type="Proteomes" id="UP001152321">
    <property type="component" value="Unassembled WGS sequence"/>
</dbReference>